<dbReference type="GO" id="GO:0004065">
    <property type="term" value="F:arylsulfatase activity"/>
    <property type="evidence" value="ECO:0007669"/>
    <property type="project" value="TreeGrafter"/>
</dbReference>
<reference evidence="4 5" key="1">
    <citation type="submission" date="2019-02" db="EMBL/GenBank/DDBJ databases">
        <title>Complete Genome Sequence of Desulfovibrio desulfuricans IC1, a Sulfonate Utilizing Anaerobe.</title>
        <authorList>
            <person name="Day L.A."/>
            <person name="De Leon K.B."/>
            <person name="Wall J.D."/>
        </authorList>
    </citation>
    <scope>NUCLEOTIDE SEQUENCE [LARGE SCALE GENOMIC DNA]</scope>
    <source>
        <strain evidence="4 5">IC1</strain>
    </source>
</reference>
<dbReference type="Gene3D" id="3.30.1120.10">
    <property type="match status" value="1"/>
</dbReference>
<dbReference type="InterPro" id="IPR017850">
    <property type="entry name" value="Alkaline_phosphatase_core_sf"/>
</dbReference>
<dbReference type="PANTHER" id="PTHR42693">
    <property type="entry name" value="ARYLSULFATASE FAMILY MEMBER"/>
    <property type="match status" value="1"/>
</dbReference>
<keyword evidence="2" id="KW-0378">Hydrolase</keyword>
<dbReference type="EMBL" id="CP036295">
    <property type="protein sequence ID" value="QCC85813.1"/>
    <property type="molecule type" value="Genomic_DNA"/>
</dbReference>
<dbReference type="Pfam" id="PF00884">
    <property type="entry name" value="Sulfatase"/>
    <property type="match status" value="1"/>
</dbReference>
<proteinExistence type="inferred from homology"/>
<feature type="domain" description="Sulfatase N-terminal" evidence="3">
    <location>
        <begin position="22"/>
        <end position="379"/>
    </location>
</feature>
<gene>
    <name evidence="4" type="ORF">DDIC_07985</name>
</gene>
<dbReference type="InterPro" id="IPR000917">
    <property type="entry name" value="Sulfatase_N"/>
</dbReference>
<dbReference type="InterPro" id="IPR050738">
    <property type="entry name" value="Sulfatase"/>
</dbReference>
<sequence>MLTSLVKTIVNFFTIKEFDVEKNAIVVMFDSLQYNYLGCYGNSWIKTPNMDRFAKEGAVFENAYAEGLPTVPVRHAMHTGRFTLPRTGWVALAKEDTTIADLCWGRPIDTALIFDCPMYRLPKFGYTRGFDKVWFTHGHEADDYFYEKDPLLQYSPMDYVDQESYDGYVAKTNEKAAQYTMNEITNYLRQRQHWRGEEDRYVTRTFKKATEYLEQVDRNKQFYLWVDSFDPHEPWDPPSVYDCDLKCPYDPDYNGKDVFLPFSSVVDGVFTEEQLHHVRMLYAELITLCDKQFGKFLDTIRRLGLEKDTLVLVVSDHGEPMGNKEHGHGIMRKTRPWPYEELAHIVFIARGPGIEPGQRIKTYVQSVDVAPTVCDWLGIGVHPDMEGKSLLPVLRGEAKKVRDFAIAGYHGYSWAIYTDDWSYVHWVRTEGADRMGKDFYATSVDSSHLHAVGGKGMFDGIVKAYAEIQKSKAATGGSTLDSNESQEKYRDAATLDGEAQWTCTPGSVAEVPDTDELYDRKNDPFQLKNVLNKHPDVAKKLLTELSTFLEDLLSD</sequence>
<dbReference type="AlphaFoldDB" id="A0A4P7UHP7"/>
<evidence type="ECO:0000256" key="2">
    <source>
        <dbReference type="ARBA" id="ARBA00022801"/>
    </source>
</evidence>
<evidence type="ECO:0000313" key="4">
    <source>
        <dbReference type="EMBL" id="QCC85813.1"/>
    </source>
</evidence>
<dbReference type="Proteomes" id="UP000297065">
    <property type="component" value="Chromosome"/>
</dbReference>
<dbReference type="SUPFAM" id="SSF53649">
    <property type="entry name" value="Alkaline phosphatase-like"/>
    <property type="match status" value="1"/>
</dbReference>
<dbReference type="Gene3D" id="3.40.720.10">
    <property type="entry name" value="Alkaline Phosphatase, subunit A"/>
    <property type="match status" value="1"/>
</dbReference>
<accession>A0A4P7UHP7</accession>
<evidence type="ECO:0000256" key="1">
    <source>
        <dbReference type="ARBA" id="ARBA00008779"/>
    </source>
</evidence>
<protein>
    <submittedName>
        <fullName evidence="4">Sulfatase</fullName>
    </submittedName>
</protein>
<evidence type="ECO:0000259" key="3">
    <source>
        <dbReference type="Pfam" id="PF00884"/>
    </source>
</evidence>
<dbReference type="OrthoDB" id="5500422at2"/>
<dbReference type="PANTHER" id="PTHR42693:SF53">
    <property type="entry name" value="ENDO-4-O-SULFATASE"/>
    <property type="match status" value="1"/>
</dbReference>
<comment type="similarity">
    <text evidence="1">Belongs to the sulfatase family.</text>
</comment>
<name>A0A4P7UHP7_DESDE</name>
<organism evidence="4 5">
    <name type="scientific">Desulfovibrio desulfuricans</name>
    <dbReference type="NCBI Taxonomy" id="876"/>
    <lineage>
        <taxon>Bacteria</taxon>
        <taxon>Pseudomonadati</taxon>
        <taxon>Thermodesulfobacteriota</taxon>
        <taxon>Desulfovibrionia</taxon>
        <taxon>Desulfovibrionales</taxon>
        <taxon>Desulfovibrionaceae</taxon>
        <taxon>Desulfovibrio</taxon>
    </lineage>
</organism>
<evidence type="ECO:0000313" key="5">
    <source>
        <dbReference type="Proteomes" id="UP000297065"/>
    </source>
</evidence>
<dbReference type="CDD" id="cd16148">
    <property type="entry name" value="sulfatase_like"/>
    <property type="match status" value="1"/>
</dbReference>